<feature type="region of interest" description="Disordered" evidence="2">
    <location>
        <begin position="1"/>
        <end position="33"/>
    </location>
</feature>
<dbReference type="SUPFAM" id="SSF110849">
    <property type="entry name" value="ParB/Sulfiredoxin"/>
    <property type="match status" value="1"/>
</dbReference>
<name>A0A1H7EHL2_9BURK</name>
<dbReference type="GO" id="GO:0005694">
    <property type="term" value="C:chromosome"/>
    <property type="evidence" value="ECO:0007669"/>
    <property type="project" value="TreeGrafter"/>
</dbReference>
<organism evidence="4 5">
    <name type="scientific">Paraburkholderia diazotrophica</name>
    <dbReference type="NCBI Taxonomy" id="667676"/>
    <lineage>
        <taxon>Bacteria</taxon>
        <taxon>Pseudomonadati</taxon>
        <taxon>Pseudomonadota</taxon>
        <taxon>Betaproteobacteria</taxon>
        <taxon>Burkholderiales</taxon>
        <taxon>Burkholderiaceae</taxon>
        <taxon>Paraburkholderia</taxon>
    </lineage>
</organism>
<dbReference type="Gene3D" id="3.90.1530.10">
    <property type="entry name" value="Conserved hypothetical protein from pyrococcus furiosus pfu- 392566-001, ParB domain"/>
    <property type="match status" value="1"/>
</dbReference>
<dbReference type="Pfam" id="PF18090">
    <property type="entry name" value="SoPB_HTH"/>
    <property type="match status" value="1"/>
</dbReference>
<comment type="similarity">
    <text evidence="1">Belongs to the ParB family.</text>
</comment>
<sequence length="322" mass="35147">MSIKDRLAKKTGDLMVPAPASPEGGRGASPRTAPGQMLAFRSAMRESSDRVSQLEAQLKDYDGTVPIRALDPATIHASKWANRQDFGDESFAELKSLISEAGGNTQPIKVRPDAEGEGYEIVFGHRRHRACLELGLPVNAIVDREITEQNQFVQMDQENRARKNLSPWEQGVWYKRALDDKLWPSQNAMAKACGLSQGNISSALLVAELPDEVIAAFPSPHDIQFQGARKLAGALKKARDEIVQRATELAEDPARTASEVLTALLGAARPAAPARKEEEVGIERKGDLLVIRLRASGVPQDRIEELRQLIAGFLEDVQSSGA</sequence>
<dbReference type="RefSeq" id="WP_090873961.1">
    <property type="nucleotide sequence ID" value="NZ_FNYE01000067.1"/>
</dbReference>
<dbReference type="GO" id="GO:0003677">
    <property type="term" value="F:DNA binding"/>
    <property type="evidence" value="ECO:0007669"/>
    <property type="project" value="InterPro"/>
</dbReference>
<dbReference type="InterPro" id="IPR036086">
    <property type="entry name" value="ParB/Sulfiredoxin_sf"/>
</dbReference>
<dbReference type="CDD" id="cd16405">
    <property type="entry name" value="RepB_like_N"/>
    <property type="match status" value="1"/>
</dbReference>
<feature type="compositionally biased region" description="Basic and acidic residues" evidence="2">
    <location>
        <begin position="1"/>
        <end position="12"/>
    </location>
</feature>
<dbReference type="InterPro" id="IPR004437">
    <property type="entry name" value="ParB/RepB/Spo0J"/>
</dbReference>
<dbReference type="OrthoDB" id="8677451at2"/>
<evidence type="ECO:0000256" key="2">
    <source>
        <dbReference type="SAM" id="MobiDB-lite"/>
    </source>
</evidence>
<dbReference type="Proteomes" id="UP000198866">
    <property type="component" value="Unassembled WGS sequence"/>
</dbReference>
<accession>A0A1H7EHL2</accession>
<evidence type="ECO:0000313" key="4">
    <source>
        <dbReference type="EMBL" id="SEK13381.1"/>
    </source>
</evidence>
<gene>
    <name evidence="4" type="ORF">SAMN05192539_106716</name>
</gene>
<dbReference type="InterPro" id="IPR003115">
    <property type="entry name" value="ParB_N"/>
</dbReference>
<dbReference type="AlphaFoldDB" id="A0A1H7EHL2"/>
<protein>
    <submittedName>
        <fullName evidence="4">Chromosome partitioning protein, ParB family</fullName>
    </submittedName>
</protein>
<dbReference type="Pfam" id="PF02195">
    <property type="entry name" value="ParB_N"/>
    <property type="match status" value="1"/>
</dbReference>
<dbReference type="GO" id="GO:0007059">
    <property type="term" value="P:chromosome segregation"/>
    <property type="evidence" value="ECO:0007669"/>
    <property type="project" value="TreeGrafter"/>
</dbReference>
<dbReference type="InterPro" id="IPR040873">
    <property type="entry name" value="SoPB_HTH"/>
</dbReference>
<dbReference type="SMART" id="SM00470">
    <property type="entry name" value="ParB"/>
    <property type="match status" value="1"/>
</dbReference>
<dbReference type="PANTHER" id="PTHR33375:SF1">
    <property type="entry name" value="CHROMOSOME-PARTITIONING PROTEIN PARB-RELATED"/>
    <property type="match status" value="1"/>
</dbReference>
<evidence type="ECO:0000259" key="3">
    <source>
        <dbReference type="SMART" id="SM00470"/>
    </source>
</evidence>
<reference evidence="5" key="1">
    <citation type="submission" date="2016-10" db="EMBL/GenBank/DDBJ databases">
        <authorList>
            <person name="Varghese N."/>
            <person name="Submissions S."/>
        </authorList>
    </citation>
    <scope>NUCLEOTIDE SEQUENCE [LARGE SCALE GENOMIC DNA]</scope>
    <source>
        <strain evidence="5">LMG 26031</strain>
    </source>
</reference>
<dbReference type="STRING" id="667676.SAMN05192539_106716"/>
<dbReference type="NCBIfam" id="TIGR00180">
    <property type="entry name" value="parB_part"/>
    <property type="match status" value="1"/>
</dbReference>
<keyword evidence="5" id="KW-1185">Reference proteome</keyword>
<evidence type="ECO:0000256" key="1">
    <source>
        <dbReference type="ARBA" id="ARBA00006295"/>
    </source>
</evidence>
<dbReference type="InterPro" id="IPR037972">
    <property type="entry name" value="RepB_N"/>
</dbReference>
<dbReference type="Gene3D" id="1.10.10.2830">
    <property type="match status" value="1"/>
</dbReference>
<proteinExistence type="inferred from homology"/>
<dbReference type="SUPFAM" id="SSF109709">
    <property type="entry name" value="KorB DNA-binding domain-like"/>
    <property type="match status" value="1"/>
</dbReference>
<dbReference type="PANTHER" id="PTHR33375">
    <property type="entry name" value="CHROMOSOME-PARTITIONING PROTEIN PARB-RELATED"/>
    <property type="match status" value="1"/>
</dbReference>
<dbReference type="EMBL" id="FNYE01000067">
    <property type="protein sequence ID" value="SEK13381.1"/>
    <property type="molecule type" value="Genomic_DNA"/>
</dbReference>
<dbReference type="InterPro" id="IPR050336">
    <property type="entry name" value="Chromosome_partition/occlusion"/>
</dbReference>
<feature type="domain" description="ParB-like N-terminal" evidence="3">
    <location>
        <begin position="68"/>
        <end position="160"/>
    </location>
</feature>
<evidence type="ECO:0000313" key="5">
    <source>
        <dbReference type="Proteomes" id="UP000198866"/>
    </source>
</evidence>